<dbReference type="EMBL" id="CM009755">
    <property type="protein sequence ID" value="PUZ46265.1"/>
    <property type="molecule type" value="Genomic_DNA"/>
</dbReference>
<feature type="domain" description="Transposase (putative) gypsy type" evidence="3">
    <location>
        <begin position="84"/>
        <end position="150"/>
    </location>
</feature>
<dbReference type="PANTHER" id="PTHR33026">
    <property type="entry name" value="OS06G0360600 PROTEIN"/>
    <property type="match status" value="1"/>
</dbReference>
<feature type="compositionally biased region" description="Basic and acidic residues" evidence="2">
    <location>
        <begin position="420"/>
        <end position="435"/>
    </location>
</feature>
<dbReference type="EMBL" id="CM009755">
    <property type="protein sequence ID" value="PUZ46264.1"/>
    <property type="molecule type" value="Genomic_DNA"/>
</dbReference>
<evidence type="ECO:0000256" key="2">
    <source>
        <dbReference type="SAM" id="MobiDB-lite"/>
    </source>
</evidence>
<feature type="region of interest" description="Disordered" evidence="2">
    <location>
        <begin position="1"/>
        <end position="27"/>
    </location>
</feature>
<evidence type="ECO:0000259" key="3">
    <source>
        <dbReference type="Pfam" id="PF04195"/>
    </source>
</evidence>
<evidence type="ECO:0000256" key="1">
    <source>
        <dbReference type="SAM" id="Coils"/>
    </source>
</evidence>
<name>A0A2T7CSE7_9POAL</name>
<dbReference type="InterPro" id="IPR007321">
    <property type="entry name" value="Transposase_28"/>
</dbReference>
<dbReference type="PANTHER" id="PTHR33026:SF6">
    <property type="entry name" value="AMINOTRANSFERASE-LIKE PLANT MOBILE DOMAIN-CONTAINING PROTEIN"/>
    <property type="match status" value="1"/>
</dbReference>
<proteinExistence type="predicted"/>
<dbReference type="OrthoDB" id="618480at2759"/>
<accession>A0A2T7CSE7</accession>
<organism evidence="4 5">
    <name type="scientific">Panicum hallii var. hallii</name>
    <dbReference type="NCBI Taxonomy" id="1504633"/>
    <lineage>
        <taxon>Eukaryota</taxon>
        <taxon>Viridiplantae</taxon>
        <taxon>Streptophyta</taxon>
        <taxon>Embryophyta</taxon>
        <taxon>Tracheophyta</taxon>
        <taxon>Spermatophyta</taxon>
        <taxon>Magnoliopsida</taxon>
        <taxon>Liliopsida</taxon>
        <taxon>Poales</taxon>
        <taxon>Poaceae</taxon>
        <taxon>PACMAD clade</taxon>
        <taxon>Panicoideae</taxon>
        <taxon>Panicodae</taxon>
        <taxon>Paniceae</taxon>
        <taxon>Panicinae</taxon>
        <taxon>Panicum</taxon>
        <taxon>Panicum sect. Panicum</taxon>
    </lineage>
</organism>
<evidence type="ECO:0000313" key="4">
    <source>
        <dbReference type="EMBL" id="PUZ46265.1"/>
    </source>
</evidence>
<dbReference type="AlphaFoldDB" id="A0A2T7CSE7"/>
<dbReference type="Gramene" id="PUZ46265">
    <property type="protein sequence ID" value="PUZ46265"/>
    <property type="gene ID" value="GQ55_7G043100"/>
</dbReference>
<dbReference type="Pfam" id="PF04195">
    <property type="entry name" value="Transposase_28"/>
    <property type="match status" value="1"/>
</dbReference>
<feature type="coiled-coil region" evidence="1">
    <location>
        <begin position="610"/>
        <end position="721"/>
    </location>
</feature>
<keyword evidence="1" id="KW-0175">Coiled coil</keyword>
<evidence type="ECO:0000313" key="5">
    <source>
        <dbReference type="Proteomes" id="UP000244336"/>
    </source>
</evidence>
<dbReference type="STRING" id="1504633.A0A2T7CSE7"/>
<keyword evidence="5" id="KW-1185">Reference proteome</keyword>
<gene>
    <name evidence="4" type="ORF">GQ55_7G043100</name>
</gene>
<feature type="compositionally biased region" description="Polar residues" evidence="2">
    <location>
        <begin position="408"/>
        <end position="417"/>
    </location>
</feature>
<protein>
    <recommendedName>
        <fullName evidence="3">Transposase (putative) gypsy type domain-containing protein</fullName>
    </recommendedName>
</protein>
<dbReference type="Proteomes" id="UP000244336">
    <property type="component" value="Chromosome 7"/>
</dbReference>
<reference evidence="4 5" key="1">
    <citation type="submission" date="2018-04" db="EMBL/GenBank/DDBJ databases">
        <title>WGS assembly of Panicum hallii var. hallii HAL2.</title>
        <authorList>
            <person name="Lovell J."/>
            <person name="Jenkins J."/>
            <person name="Lowry D."/>
            <person name="Mamidi S."/>
            <person name="Sreedasyam A."/>
            <person name="Weng X."/>
            <person name="Barry K."/>
            <person name="Bonette J."/>
            <person name="Campitelli B."/>
            <person name="Daum C."/>
            <person name="Gordon S."/>
            <person name="Gould B."/>
            <person name="Lipzen A."/>
            <person name="MacQueen A."/>
            <person name="Palacio-Mejia J."/>
            <person name="Plott C."/>
            <person name="Shakirov E."/>
            <person name="Shu S."/>
            <person name="Yoshinaga Y."/>
            <person name="Zane M."/>
            <person name="Rokhsar D."/>
            <person name="Grimwood J."/>
            <person name="Schmutz J."/>
            <person name="Juenger T."/>
        </authorList>
    </citation>
    <scope>NUCLEOTIDE SEQUENCE [LARGE SCALE GENOMIC DNA]</scope>
    <source>
        <strain evidence="5">cv. HAL2</strain>
        <strain evidence="4">HAL2</strain>
    </source>
</reference>
<feature type="region of interest" description="Disordered" evidence="2">
    <location>
        <begin position="357"/>
        <end position="435"/>
    </location>
</feature>
<sequence length="747" mass="83801">MEGSRVGEPSSVAAGGEVDQTAATTESLPSMVNHEWGKAVCSEESIQKWTAADVFRPGELVEWRAPAKDEAPLPSAMEDQFVILSLTHIMCGLRMDASDFLVSVLGHYGIEWSHLTPNSITALSIFAHLCEAYLGVPPTVEVFAHFYRLYHNKKGETTTLGGVYFRLRDKMKRNYPVYYLKASQFVWTCLWFYAKTPQSCRLTFRGDALKETNNWKDVLHLSPEQEKQVVQIGELSNQGLTGVDIVHDFLKHRISPLRRRAHLACNYIGPTDPTRDSDKDLSEEDIESKLSYLLDLKKTGQKEPPRKYNVPTSLIRASADEQANQHLDLLHVLSTLKVKKKAVEELTAPRTIRESSSYKPLAPASPRRYTRQSAVPRKVVGSPPPEIDSSTLRDHSDLEDEEILEARTTMTTASSPNRGVEQKSIEKPAETERGKRVSLVKPISSIIGGKRKVFASPSGSQRKAKYSFISVMAKTRMSTLDTGCIKGTSLGKEAAVALHPQSPKSARPSPASSVEKGEKSALFILANVIDQNKVAEDSVSNVLLDQYVRDSPPKEVDPAQSIAERVQRLEAIEKSAFIPVPNLEEINNEAIWERMQKVQREYVSLSEKTLSELLEQAKKLVMENKRLKDEHIMLEQQVKDLEENKMLLTDTTRKAEQEALKRIEENTKLKDEIRDQKKMIDELSEQNESIQGSLVQKCTEVNRLKEEAAVLMKDKEELQSRVSHANEILNLMRSALCDGKGEGSRAS</sequence>
<dbReference type="Gramene" id="PUZ46264">
    <property type="protein sequence ID" value="PUZ46264"/>
    <property type="gene ID" value="GQ55_7G043100"/>
</dbReference>